<dbReference type="OrthoDB" id="1117977at2"/>
<gene>
    <name evidence="2" type="ORF">HMPREF9304_00230</name>
</gene>
<dbReference type="RefSeq" id="WP_036925500.1">
    <property type="nucleotide sequence ID" value="NZ_JRPQ01000002.1"/>
</dbReference>
<proteinExistence type="predicted"/>
<comment type="caution">
    <text evidence="2">The sequence shown here is derived from an EMBL/GenBank/DDBJ whole genome shotgun (WGS) entry which is preliminary data.</text>
</comment>
<reference evidence="2 3" key="1">
    <citation type="submission" date="2014-07" db="EMBL/GenBank/DDBJ databases">
        <authorList>
            <person name="McCorrison J."/>
            <person name="Sanka R."/>
            <person name="Torralba M."/>
            <person name="Gillis M."/>
            <person name="Haft D.H."/>
            <person name="Methe B."/>
            <person name="Sutton G."/>
            <person name="Nelson K.E."/>
        </authorList>
    </citation>
    <scope>NUCLEOTIDE SEQUENCE [LARGE SCALE GENOMIC DNA]</scope>
    <source>
        <strain evidence="2 3">S9-PR14</strain>
    </source>
</reference>
<accession>A0A098YX61</accession>
<evidence type="ECO:0000256" key="1">
    <source>
        <dbReference type="SAM" id="SignalP"/>
    </source>
</evidence>
<evidence type="ECO:0000313" key="3">
    <source>
        <dbReference type="Proteomes" id="UP000029723"/>
    </source>
</evidence>
<dbReference type="AlphaFoldDB" id="A0A098YX61"/>
<name>A0A098YX61_9BACT</name>
<evidence type="ECO:0000313" key="2">
    <source>
        <dbReference type="EMBL" id="KGI23168.1"/>
    </source>
</evidence>
<dbReference type="Proteomes" id="UP000029723">
    <property type="component" value="Unassembled WGS sequence"/>
</dbReference>
<evidence type="ECO:0008006" key="4">
    <source>
        <dbReference type="Google" id="ProtNLM"/>
    </source>
</evidence>
<feature type="chain" id="PRO_5001942897" description="Outer membrane protein beta-barrel domain-containing protein" evidence="1">
    <location>
        <begin position="19"/>
        <end position="279"/>
    </location>
</feature>
<dbReference type="EMBL" id="JRPQ01000002">
    <property type="protein sequence ID" value="KGI23168.1"/>
    <property type="molecule type" value="Genomic_DNA"/>
</dbReference>
<feature type="signal peptide" evidence="1">
    <location>
        <begin position="1"/>
        <end position="18"/>
    </location>
</feature>
<keyword evidence="1" id="KW-0732">Signal</keyword>
<organism evidence="2 3">
    <name type="scientific">Hoylesella timonensis S9-PR14</name>
    <dbReference type="NCBI Taxonomy" id="1401062"/>
    <lineage>
        <taxon>Bacteria</taxon>
        <taxon>Pseudomonadati</taxon>
        <taxon>Bacteroidota</taxon>
        <taxon>Bacteroidia</taxon>
        <taxon>Bacteroidales</taxon>
        <taxon>Prevotellaceae</taxon>
        <taxon>Hoylesella</taxon>
    </lineage>
</organism>
<sequence length="279" mass="31599">MKKLFFAFMLCTATLSYAAEGTDTTSVMLGKNKVVIHNDSLGISVSIFDSEGHQWKKTREVNFVDGQEVEQVFVFSPFIPLRKNTKRTFYPHFPDFYYGANLLNANSNVVMRDTKSSEWGFSPCQIGLSLNKQNTLGLVSSLQFGFVHNHFNTSSVIKRVEEETCMLPLEEKDVTTSFLKYYYVKLPIMVEWQKRLGRRKIFAGGGLALEYRYKEVSKYRIDKQKHTVSRDLGINALGINAEAYVGFGSVNLYAHYALTPLFKKGINAMPFGVGIGITM</sequence>
<protein>
    <recommendedName>
        <fullName evidence="4">Outer membrane protein beta-barrel domain-containing protein</fullName>
    </recommendedName>
</protein>